<dbReference type="PANTHER" id="PTHR36930">
    <property type="entry name" value="METAL-SULFUR CLUSTER BIOSYNTHESIS PROTEINS YUAD-RELATED"/>
    <property type="match status" value="1"/>
</dbReference>
<gene>
    <name evidence="2" type="ORF">PSM7751_04189</name>
</gene>
<proteinExistence type="predicted"/>
<organism evidence="2 3">
    <name type="scientific">Pseudooceanicola marinus</name>
    <dbReference type="NCBI Taxonomy" id="396013"/>
    <lineage>
        <taxon>Bacteria</taxon>
        <taxon>Pseudomonadati</taxon>
        <taxon>Pseudomonadota</taxon>
        <taxon>Alphaproteobacteria</taxon>
        <taxon>Rhodobacterales</taxon>
        <taxon>Paracoccaceae</taxon>
        <taxon>Pseudooceanicola</taxon>
    </lineage>
</organism>
<evidence type="ECO:0000313" key="2">
    <source>
        <dbReference type="EMBL" id="SLN74709.1"/>
    </source>
</evidence>
<keyword evidence="3" id="KW-1185">Reference proteome</keyword>
<dbReference type="OrthoDB" id="581532at2"/>
<protein>
    <submittedName>
        <fullName evidence="2">MOSC domain protein</fullName>
    </submittedName>
</protein>
<dbReference type="RefSeq" id="WP_085890196.1">
    <property type="nucleotide sequence ID" value="NZ_FWFN01000013.1"/>
</dbReference>
<dbReference type="InterPro" id="IPR005302">
    <property type="entry name" value="MoCF_Sase_C"/>
</dbReference>
<dbReference type="Pfam" id="PF03476">
    <property type="entry name" value="MOSC_N"/>
    <property type="match status" value="1"/>
</dbReference>
<dbReference type="AlphaFoldDB" id="A0A1X7AB72"/>
<dbReference type="GO" id="GO:0030170">
    <property type="term" value="F:pyridoxal phosphate binding"/>
    <property type="evidence" value="ECO:0007669"/>
    <property type="project" value="InterPro"/>
</dbReference>
<dbReference type="GO" id="GO:0030151">
    <property type="term" value="F:molybdenum ion binding"/>
    <property type="evidence" value="ECO:0007669"/>
    <property type="project" value="InterPro"/>
</dbReference>
<sequence>MRRVAQIWRHPIKGIGAEPLESAAFLPERPLPGDRAWALLTGQAQDTGAWQSCRNFARGCYGPQLMAITARTLENGRIHLSHPTAGEIEVDPARDGAALSAWLAPLWPAERPALGALIAAPAEGMSDANYACVSILGRASLGALSEACGTPLDPRRFRGNIWLSGLEPWEELDWPGRRIRLGDVELDVVERITRCRATQVNPETGEDDVQTLRTLRRTWGHVDFGVKAKVVTPGTIATDAPVEVLL</sequence>
<dbReference type="PROSITE" id="PS51340">
    <property type="entry name" value="MOSC"/>
    <property type="match status" value="1"/>
</dbReference>
<dbReference type="Proteomes" id="UP000193963">
    <property type="component" value="Unassembled WGS sequence"/>
</dbReference>
<dbReference type="InterPro" id="IPR011037">
    <property type="entry name" value="Pyrv_Knase-like_insert_dom_sf"/>
</dbReference>
<name>A0A1X7AB72_9RHOB</name>
<reference evidence="2 3" key="1">
    <citation type="submission" date="2017-03" db="EMBL/GenBank/DDBJ databases">
        <authorList>
            <person name="Afonso C.L."/>
            <person name="Miller P.J."/>
            <person name="Scott M.A."/>
            <person name="Spackman E."/>
            <person name="Goraichik I."/>
            <person name="Dimitrov K.M."/>
            <person name="Suarez D.L."/>
            <person name="Swayne D.E."/>
        </authorList>
    </citation>
    <scope>NUCLEOTIDE SEQUENCE [LARGE SCALE GENOMIC DNA]</scope>
    <source>
        <strain evidence="2 3">CECT 7751</strain>
    </source>
</reference>
<evidence type="ECO:0000259" key="1">
    <source>
        <dbReference type="PROSITE" id="PS51340"/>
    </source>
</evidence>
<dbReference type="Pfam" id="PF03473">
    <property type="entry name" value="MOSC"/>
    <property type="match status" value="1"/>
</dbReference>
<dbReference type="SUPFAM" id="SSF50800">
    <property type="entry name" value="PK beta-barrel domain-like"/>
    <property type="match status" value="1"/>
</dbReference>
<dbReference type="Gene3D" id="2.40.33.20">
    <property type="entry name" value="PK beta-barrel domain-like"/>
    <property type="match status" value="1"/>
</dbReference>
<dbReference type="InterPro" id="IPR052716">
    <property type="entry name" value="MOSC_domain"/>
</dbReference>
<dbReference type="InterPro" id="IPR005303">
    <property type="entry name" value="MOCOS_middle"/>
</dbReference>
<accession>A0A1X7AB72</accession>
<feature type="domain" description="MOSC" evidence="1">
    <location>
        <begin position="100"/>
        <end position="245"/>
    </location>
</feature>
<dbReference type="PANTHER" id="PTHR36930:SF1">
    <property type="entry name" value="MOSC DOMAIN-CONTAINING PROTEIN"/>
    <property type="match status" value="1"/>
</dbReference>
<evidence type="ECO:0000313" key="3">
    <source>
        <dbReference type="Proteomes" id="UP000193963"/>
    </source>
</evidence>
<dbReference type="EMBL" id="FWFN01000013">
    <property type="protein sequence ID" value="SLN74709.1"/>
    <property type="molecule type" value="Genomic_DNA"/>
</dbReference>
<dbReference type="GO" id="GO:0003824">
    <property type="term" value="F:catalytic activity"/>
    <property type="evidence" value="ECO:0007669"/>
    <property type="project" value="InterPro"/>
</dbReference>